<keyword evidence="5" id="KW-0460">Magnesium</keyword>
<dbReference type="GO" id="GO:0090729">
    <property type="term" value="F:toxin activity"/>
    <property type="evidence" value="ECO:0007669"/>
    <property type="project" value="UniProtKB-KW"/>
</dbReference>
<dbReference type="EC" id="3.1.-.-" evidence="5"/>
<proteinExistence type="inferred from homology"/>
<feature type="binding site" evidence="5">
    <location>
        <position position="5"/>
    </location>
    <ligand>
        <name>Mg(2+)</name>
        <dbReference type="ChEBI" id="CHEBI:18420"/>
    </ligand>
</feature>
<dbReference type="AlphaFoldDB" id="A0A3A6Q004"/>
<feature type="binding site" evidence="5">
    <location>
        <position position="95"/>
    </location>
    <ligand>
        <name>Mg(2+)</name>
        <dbReference type="ChEBI" id="CHEBI:18420"/>
    </ligand>
</feature>
<evidence type="ECO:0000313" key="7">
    <source>
        <dbReference type="EMBL" id="RJX49646.1"/>
    </source>
</evidence>
<keyword evidence="2 5" id="KW-0540">Nuclease</keyword>
<comment type="cofactor">
    <cofactor evidence="5">
        <name>Mg(2+)</name>
        <dbReference type="ChEBI" id="CHEBI:18420"/>
    </cofactor>
</comment>
<name>A0A3A6Q004_9EURY</name>
<reference evidence="7 8" key="1">
    <citation type="submission" date="2018-06" db="EMBL/GenBank/DDBJ databases">
        <title>Halonotius sp. F13-13 a new haloarchaeeon isolated from a solar saltern from Isla Cristina, Huelva, Spain.</title>
        <authorList>
            <person name="Duran-Viseras A."/>
            <person name="Sanchez-Porro C."/>
            <person name="Ventosa A."/>
        </authorList>
    </citation>
    <scope>NUCLEOTIDE SEQUENCE [LARGE SCALE GENOMIC DNA]</scope>
    <source>
        <strain evidence="7 8">CECT 7525</strain>
    </source>
</reference>
<keyword evidence="4 5" id="KW-0378">Hydrolase</keyword>
<evidence type="ECO:0000256" key="2">
    <source>
        <dbReference type="ARBA" id="ARBA00022722"/>
    </source>
</evidence>
<dbReference type="Proteomes" id="UP000281564">
    <property type="component" value="Unassembled WGS sequence"/>
</dbReference>
<dbReference type="RefSeq" id="WP_120084533.1">
    <property type="nucleotide sequence ID" value="NZ_QMDW01000009.1"/>
</dbReference>
<comment type="similarity">
    <text evidence="5">Belongs to the PINc/VapC protein family.</text>
</comment>
<dbReference type="InterPro" id="IPR029060">
    <property type="entry name" value="PIN-like_dom_sf"/>
</dbReference>
<dbReference type="Pfam" id="PF01850">
    <property type="entry name" value="PIN"/>
    <property type="match status" value="1"/>
</dbReference>
<keyword evidence="8" id="KW-1185">Reference proteome</keyword>
<protein>
    <recommendedName>
        <fullName evidence="5">Ribonuclease VapC</fullName>
        <shortName evidence="5">RNase VapC</shortName>
        <ecNumber evidence="5">3.1.-.-</ecNumber>
    </recommendedName>
    <alternativeName>
        <fullName evidence="5">Putative toxin VapC</fullName>
    </alternativeName>
</protein>
<feature type="domain" description="PIN" evidence="6">
    <location>
        <begin position="3"/>
        <end position="115"/>
    </location>
</feature>
<evidence type="ECO:0000256" key="3">
    <source>
        <dbReference type="ARBA" id="ARBA00022723"/>
    </source>
</evidence>
<dbReference type="HAMAP" id="MF_00265">
    <property type="entry name" value="VapC_Nob1"/>
    <property type="match status" value="1"/>
</dbReference>
<dbReference type="EMBL" id="QMDW01000009">
    <property type="protein sequence ID" value="RJX49646.1"/>
    <property type="molecule type" value="Genomic_DNA"/>
</dbReference>
<dbReference type="Gene3D" id="3.40.50.1010">
    <property type="entry name" value="5'-nuclease"/>
    <property type="match status" value="1"/>
</dbReference>
<dbReference type="OrthoDB" id="147588at2157"/>
<comment type="caution">
    <text evidence="7">The sequence shown here is derived from an EMBL/GenBank/DDBJ whole genome shotgun (WGS) entry which is preliminary data.</text>
</comment>
<gene>
    <name evidence="5" type="primary">vapC</name>
    <name evidence="7" type="ORF">DP106_07850</name>
</gene>
<evidence type="ECO:0000313" key="8">
    <source>
        <dbReference type="Proteomes" id="UP000281564"/>
    </source>
</evidence>
<dbReference type="GO" id="GO:0016787">
    <property type="term" value="F:hydrolase activity"/>
    <property type="evidence" value="ECO:0007669"/>
    <property type="project" value="UniProtKB-KW"/>
</dbReference>
<dbReference type="InterPro" id="IPR022907">
    <property type="entry name" value="VapC_family"/>
</dbReference>
<evidence type="ECO:0000256" key="4">
    <source>
        <dbReference type="ARBA" id="ARBA00022801"/>
    </source>
</evidence>
<keyword evidence="1 5" id="KW-1277">Toxin-antitoxin system</keyword>
<keyword evidence="5" id="KW-0800">Toxin</keyword>
<dbReference type="SUPFAM" id="SSF88723">
    <property type="entry name" value="PIN domain-like"/>
    <property type="match status" value="1"/>
</dbReference>
<sequence>MRVLDASFLIDYGNGVEAAAEYLLDHAEEQFVAPAPIYTEYLLGTVHSSAPTDIEDARAELSWVDVVETNASTAVRAAEIADEIGPEGPNLTAIDALVVAVADELDATLVSSDSDCTHPETRRVVDIDAYRKDS</sequence>
<dbReference type="InterPro" id="IPR002716">
    <property type="entry name" value="PIN_dom"/>
</dbReference>
<evidence type="ECO:0000256" key="5">
    <source>
        <dbReference type="HAMAP-Rule" id="MF_00265"/>
    </source>
</evidence>
<accession>A0A3A6Q004</accession>
<keyword evidence="3 5" id="KW-0479">Metal-binding</keyword>
<evidence type="ECO:0000259" key="6">
    <source>
        <dbReference type="Pfam" id="PF01850"/>
    </source>
</evidence>
<dbReference type="GO" id="GO:0000287">
    <property type="term" value="F:magnesium ion binding"/>
    <property type="evidence" value="ECO:0007669"/>
    <property type="project" value="UniProtKB-UniRule"/>
</dbReference>
<comment type="function">
    <text evidence="5">Toxic component of a toxin-antitoxin (TA) system. An RNase.</text>
</comment>
<dbReference type="GO" id="GO:0004540">
    <property type="term" value="F:RNA nuclease activity"/>
    <property type="evidence" value="ECO:0007669"/>
    <property type="project" value="InterPro"/>
</dbReference>
<organism evidence="7 8">
    <name type="scientific">Halonotius pteroides</name>
    <dbReference type="NCBI Taxonomy" id="268735"/>
    <lineage>
        <taxon>Archaea</taxon>
        <taxon>Methanobacteriati</taxon>
        <taxon>Methanobacteriota</taxon>
        <taxon>Stenosarchaea group</taxon>
        <taxon>Halobacteria</taxon>
        <taxon>Halobacteriales</taxon>
        <taxon>Haloferacaceae</taxon>
        <taxon>Halonotius</taxon>
    </lineage>
</organism>
<evidence type="ECO:0000256" key="1">
    <source>
        <dbReference type="ARBA" id="ARBA00022649"/>
    </source>
</evidence>